<evidence type="ECO:0000313" key="1">
    <source>
        <dbReference type="EMBL" id="UUT34726.1"/>
    </source>
</evidence>
<dbReference type="Proteomes" id="UP001054811">
    <property type="component" value="Chromosome"/>
</dbReference>
<gene>
    <name evidence="1" type="ORF">L2X98_30155</name>
</gene>
<dbReference type="EMBL" id="CP091139">
    <property type="protein sequence ID" value="UUT34726.1"/>
    <property type="molecule type" value="Genomic_DNA"/>
</dbReference>
<accession>A0ABY5NHX1</accession>
<proteinExistence type="predicted"/>
<dbReference type="RefSeq" id="WP_259611252.1">
    <property type="nucleotide sequence ID" value="NZ_CP091139.2"/>
</dbReference>
<evidence type="ECO:0000313" key="2">
    <source>
        <dbReference type="Proteomes" id="UP001054811"/>
    </source>
</evidence>
<sequence length="345" mass="37693">MTARELVAPVSLTGPDGRLNPDAVGWARHPLVDTGGIGAGPRAVPTAWGRNKRWEYWGVVTPTHLLALTVSSIDYAAVHEVWIFDRETRRSWHRGATVLPARGVTLPPRSDAGPARARAKDLEIDVEPSRERRDEAATSVRLRARIPGAGFDLTVTRPDGHECLAVVVPLRDTRFQYTVKDVALPASGTVTTDGTVHEVPAGASWAVLDHGRGRWPYDVRWNWGAGSGVSGGRTIGVQVGGQWTDGTGQTENGLVVDGVLHKIHDELVWDYDPADHLRPWHIHGGGLTASFTPFHDKQSRTNLLVLASRTDQCFGTWAGSFTTAQGERIAFDGIEGWAEDVHNRW</sequence>
<dbReference type="PANTHER" id="PTHR35868:SF3">
    <property type="entry name" value="DUF2804 DOMAIN-CONTAINING PROTEIN"/>
    <property type="match status" value="1"/>
</dbReference>
<reference evidence="1" key="1">
    <citation type="submission" date="2022-01" db="EMBL/GenBank/DDBJ databases">
        <title>Microbacterium eymi and Microbacterium rhizovicinus sp. nov., isolated from the rhizospheric soil of Elymus tsukushiensis, a plant native to the Dokdo Islands, Republic of Korea.</title>
        <authorList>
            <person name="Hwang Y.J."/>
        </authorList>
    </citation>
    <scope>NUCLEOTIDE SEQUENCE</scope>
    <source>
        <strain evidence="1">KUDC0405</strain>
    </source>
</reference>
<dbReference type="Pfam" id="PF10974">
    <property type="entry name" value="DUF2804"/>
    <property type="match status" value="1"/>
</dbReference>
<protein>
    <submittedName>
        <fullName evidence="1">DUF2804 domain-containing protein</fullName>
    </submittedName>
</protein>
<name>A0ABY5NHX1_9MICO</name>
<dbReference type="PANTHER" id="PTHR35868">
    <property type="entry name" value="DUF2804 DOMAIN-CONTAINING PROTEIN-RELATED"/>
    <property type="match status" value="1"/>
</dbReference>
<dbReference type="InterPro" id="IPR021243">
    <property type="entry name" value="DUF2804"/>
</dbReference>
<keyword evidence="2" id="KW-1185">Reference proteome</keyword>
<organism evidence="1 2">
    <name type="scientific">Microbacterium elymi</name>
    <dbReference type="NCBI Taxonomy" id="2909587"/>
    <lineage>
        <taxon>Bacteria</taxon>
        <taxon>Bacillati</taxon>
        <taxon>Actinomycetota</taxon>
        <taxon>Actinomycetes</taxon>
        <taxon>Micrococcales</taxon>
        <taxon>Microbacteriaceae</taxon>
        <taxon>Microbacterium</taxon>
    </lineage>
</organism>